<accession>A0A931DR64</accession>
<protein>
    <submittedName>
        <fullName evidence="1">Uncharacterized protein</fullName>
    </submittedName>
</protein>
<sequence>MEALAEVFDLVEVSPAYPCRGASLNVRAYVQVRLKSPEK</sequence>
<name>A0A931DR64_9ACTN</name>
<organism evidence="1 2">
    <name type="scientific">Actinomadura viridis</name>
    <dbReference type="NCBI Taxonomy" id="58110"/>
    <lineage>
        <taxon>Bacteria</taxon>
        <taxon>Bacillati</taxon>
        <taxon>Actinomycetota</taxon>
        <taxon>Actinomycetes</taxon>
        <taxon>Streptosporangiales</taxon>
        <taxon>Thermomonosporaceae</taxon>
        <taxon>Actinomadura</taxon>
    </lineage>
</organism>
<keyword evidence="2" id="KW-1185">Reference proteome</keyword>
<gene>
    <name evidence="1" type="ORF">IW256_005321</name>
</gene>
<comment type="caution">
    <text evidence="1">The sequence shown here is derived from an EMBL/GenBank/DDBJ whole genome shotgun (WGS) entry which is preliminary data.</text>
</comment>
<dbReference type="EMBL" id="JADOUA010000001">
    <property type="protein sequence ID" value="MBG6091208.1"/>
    <property type="molecule type" value="Genomic_DNA"/>
</dbReference>
<dbReference type="Proteomes" id="UP000614047">
    <property type="component" value="Unassembled WGS sequence"/>
</dbReference>
<evidence type="ECO:0000313" key="2">
    <source>
        <dbReference type="Proteomes" id="UP000614047"/>
    </source>
</evidence>
<proteinExistence type="predicted"/>
<evidence type="ECO:0000313" key="1">
    <source>
        <dbReference type="EMBL" id="MBG6091208.1"/>
    </source>
</evidence>
<reference evidence="1" key="1">
    <citation type="submission" date="2020-11" db="EMBL/GenBank/DDBJ databases">
        <title>Sequencing the genomes of 1000 actinobacteria strains.</title>
        <authorList>
            <person name="Klenk H.-P."/>
        </authorList>
    </citation>
    <scope>NUCLEOTIDE SEQUENCE</scope>
    <source>
        <strain evidence="1">DSM 43175</strain>
    </source>
</reference>
<dbReference type="AlphaFoldDB" id="A0A931DR64"/>